<dbReference type="InterPro" id="IPR013783">
    <property type="entry name" value="Ig-like_fold"/>
</dbReference>
<comment type="caution">
    <text evidence="3">The sequence shown here is derived from an EMBL/GenBank/DDBJ whole genome shotgun (WGS) entry which is preliminary data.</text>
</comment>
<keyword evidence="1" id="KW-1015">Disulfide bond</keyword>
<sequence>MGGEQLYAVKWYKDDQEFFRYMPGQTPATITFPVAGVHLVTSATDCGHDHCKVRLHGLTRDHSGGAYRCEISSEAPTFRLASETHNVTIAALPKGELRIEGLAPEYLEGEPVNVDCVSELADPAPILSWYINGHQAPSKYVGDQTSSKPDLLGLVSRSLSLRFNAERKFFHGEKLEISCRSSLPGIPVHPQIAEASSTLRSQPAQPVINNQKLHWLSSTVANRAQKPTVHIVLLSAVRWLVCILEHIR</sequence>
<evidence type="ECO:0000256" key="1">
    <source>
        <dbReference type="ARBA" id="ARBA00023157"/>
    </source>
</evidence>
<dbReference type="Gene3D" id="2.60.40.10">
    <property type="entry name" value="Immunoglobulins"/>
    <property type="match status" value="1"/>
</dbReference>
<gene>
    <name evidence="3" type="ORF">QE152_g1984</name>
</gene>
<dbReference type="PANTHER" id="PTHR21261:SF15">
    <property type="entry name" value="BEATEN PATH IIIA, ISOFORM D-RELATED"/>
    <property type="match status" value="1"/>
</dbReference>
<evidence type="ECO:0000259" key="2">
    <source>
        <dbReference type="Pfam" id="PF08205"/>
    </source>
</evidence>
<dbReference type="PANTHER" id="PTHR21261">
    <property type="entry name" value="BEAT PROTEIN"/>
    <property type="match status" value="1"/>
</dbReference>
<dbReference type="Pfam" id="PF08205">
    <property type="entry name" value="C2-set_2"/>
    <property type="match status" value="1"/>
</dbReference>
<organism evidence="3 4">
    <name type="scientific">Popillia japonica</name>
    <name type="common">Japanese beetle</name>
    <dbReference type="NCBI Taxonomy" id="7064"/>
    <lineage>
        <taxon>Eukaryota</taxon>
        <taxon>Metazoa</taxon>
        <taxon>Ecdysozoa</taxon>
        <taxon>Arthropoda</taxon>
        <taxon>Hexapoda</taxon>
        <taxon>Insecta</taxon>
        <taxon>Pterygota</taxon>
        <taxon>Neoptera</taxon>
        <taxon>Endopterygota</taxon>
        <taxon>Coleoptera</taxon>
        <taxon>Polyphaga</taxon>
        <taxon>Scarabaeiformia</taxon>
        <taxon>Scarabaeidae</taxon>
        <taxon>Rutelinae</taxon>
        <taxon>Popillia</taxon>
    </lineage>
</organism>
<accession>A0AAW1N0N7</accession>
<dbReference type="InterPro" id="IPR013162">
    <property type="entry name" value="CD80_C2-set"/>
</dbReference>
<reference evidence="3 4" key="1">
    <citation type="journal article" date="2024" name="BMC Genomics">
        <title>De novo assembly and annotation of Popillia japonica's genome with initial clues to its potential as an invasive pest.</title>
        <authorList>
            <person name="Cucini C."/>
            <person name="Boschi S."/>
            <person name="Funari R."/>
            <person name="Cardaioli E."/>
            <person name="Iannotti N."/>
            <person name="Marturano G."/>
            <person name="Paoli F."/>
            <person name="Bruttini M."/>
            <person name="Carapelli A."/>
            <person name="Frati F."/>
            <person name="Nardi F."/>
        </authorList>
    </citation>
    <scope>NUCLEOTIDE SEQUENCE [LARGE SCALE GENOMIC DNA]</scope>
    <source>
        <strain evidence="3">DMR45628</strain>
    </source>
</reference>
<evidence type="ECO:0000313" key="3">
    <source>
        <dbReference type="EMBL" id="KAK9753448.1"/>
    </source>
</evidence>
<feature type="domain" description="CD80-like immunoglobulin C2-set" evidence="2">
    <location>
        <begin position="106"/>
        <end position="167"/>
    </location>
</feature>
<keyword evidence="4" id="KW-1185">Reference proteome</keyword>
<dbReference type="EMBL" id="JASPKY010000013">
    <property type="protein sequence ID" value="KAK9753448.1"/>
    <property type="molecule type" value="Genomic_DNA"/>
</dbReference>
<dbReference type="Proteomes" id="UP001458880">
    <property type="component" value="Unassembled WGS sequence"/>
</dbReference>
<evidence type="ECO:0000313" key="4">
    <source>
        <dbReference type="Proteomes" id="UP001458880"/>
    </source>
</evidence>
<dbReference type="AlphaFoldDB" id="A0AAW1N0N7"/>
<proteinExistence type="predicted"/>
<name>A0AAW1N0N7_POPJA</name>
<protein>
    <submittedName>
        <fullName evidence="3">CD80-like C2-set immunoglobulin domain</fullName>
    </submittedName>
</protein>